<proteinExistence type="predicted"/>
<accession>A0A943EMZ8</accession>
<evidence type="ECO:0000313" key="3">
    <source>
        <dbReference type="EMBL" id="MBS5587375.1"/>
    </source>
</evidence>
<dbReference type="InterPro" id="IPR006120">
    <property type="entry name" value="Resolvase_HTH_dom"/>
</dbReference>
<organism evidence="3 4">
    <name type="scientific">Thomasclavelia spiroformis</name>
    <dbReference type="NCBI Taxonomy" id="29348"/>
    <lineage>
        <taxon>Bacteria</taxon>
        <taxon>Bacillati</taxon>
        <taxon>Bacillota</taxon>
        <taxon>Erysipelotrichia</taxon>
        <taxon>Erysipelotrichales</taxon>
        <taxon>Coprobacillaceae</taxon>
        <taxon>Thomasclavelia</taxon>
    </lineage>
</organism>
<gene>
    <name evidence="3" type="ORF">KHX14_00960</name>
</gene>
<dbReference type="PANTHER" id="PTHR33498:SF1">
    <property type="entry name" value="TRANSPOSASE FOR INSERTION SEQUENCE ELEMENT IS1557"/>
    <property type="match status" value="1"/>
</dbReference>
<protein>
    <submittedName>
        <fullName evidence="3">Transposase</fullName>
    </submittedName>
</protein>
<evidence type="ECO:0000259" key="2">
    <source>
        <dbReference type="Pfam" id="PF02796"/>
    </source>
</evidence>
<sequence>MKKFNNLKKITRDGSVIYKNAIELANPKIVQISDRFHILKSLSESISNELRAILPYNITIDKINENIKMKTLKERFYNAKKDINNGATLKNACSNNIHYKTMKKLMEMNEYEIVSYFEDEKMTQRMERIEEKNKLVDEVKQMRNKGMSYTKISKLLNISRKTAKKYATDGFVFTIENTSRHRTNSCEKYHTEIQNMIDSHYTIKEIYKHIVIKGDEGKYGSVKRTIAQMKKTGQFKNKVVLPRKHVIKLLYKQLNKIAELSKGKLRKIYQLYPKVKMLLELFYEFKSILHSMRSVNALESWIKKAGTDNFSHINSFITGIKKDFDAVKNSILYQESNGVVEASVNKLKLVKRIMYGRCSFELLKSKTLMMSIIK</sequence>
<evidence type="ECO:0000259" key="1">
    <source>
        <dbReference type="Pfam" id="PF01610"/>
    </source>
</evidence>
<dbReference type="AlphaFoldDB" id="A0A943EMZ8"/>
<comment type="caution">
    <text evidence="3">The sequence shown here is derived from an EMBL/GenBank/DDBJ whole genome shotgun (WGS) entry which is preliminary data.</text>
</comment>
<dbReference type="Pfam" id="PF01610">
    <property type="entry name" value="DDE_Tnp_ISL3"/>
    <property type="match status" value="1"/>
</dbReference>
<name>A0A943EMZ8_9FIRM</name>
<dbReference type="InterPro" id="IPR002560">
    <property type="entry name" value="Transposase_DDE"/>
</dbReference>
<dbReference type="Gene3D" id="1.10.10.60">
    <property type="entry name" value="Homeodomain-like"/>
    <property type="match status" value="1"/>
</dbReference>
<dbReference type="Proteomes" id="UP000751224">
    <property type="component" value="Unassembled WGS sequence"/>
</dbReference>
<dbReference type="EMBL" id="JAGZCC010000003">
    <property type="protein sequence ID" value="MBS5587375.1"/>
    <property type="molecule type" value="Genomic_DNA"/>
</dbReference>
<dbReference type="GO" id="GO:0003677">
    <property type="term" value="F:DNA binding"/>
    <property type="evidence" value="ECO:0007669"/>
    <property type="project" value="InterPro"/>
</dbReference>
<feature type="domain" description="Transposase IS204/IS1001/IS1096/IS1165 DDE" evidence="1">
    <location>
        <begin position="243"/>
        <end position="365"/>
    </location>
</feature>
<reference evidence="3" key="1">
    <citation type="submission" date="2021-02" db="EMBL/GenBank/DDBJ databases">
        <title>Infant gut strain persistence is associated with maternal origin, phylogeny, and functional potential including surface adhesion and iron acquisition.</title>
        <authorList>
            <person name="Lou Y.C."/>
        </authorList>
    </citation>
    <scope>NUCLEOTIDE SEQUENCE</scope>
    <source>
        <strain evidence="3">L3_108_000G1_dasL3_108_000G1_metabat.metabat.11</strain>
    </source>
</reference>
<dbReference type="InterPro" id="IPR047951">
    <property type="entry name" value="Transpos_ISL3"/>
</dbReference>
<dbReference type="Pfam" id="PF02796">
    <property type="entry name" value="HTH_7"/>
    <property type="match status" value="1"/>
</dbReference>
<dbReference type="PANTHER" id="PTHR33498">
    <property type="entry name" value="TRANSPOSASE FOR INSERTION SEQUENCE ELEMENT IS1557"/>
    <property type="match status" value="1"/>
</dbReference>
<feature type="domain" description="Resolvase HTH" evidence="2">
    <location>
        <begin position="136"/>
        <end position="169"/>
    </location>
</feature>
<evidence type="ECO:0000313" key="4">
    <source>
        <dbReference type="Proteomes" id="UP000751224"/>
    </source>
</evidence>
<dbReference type="GO" id="GO:0000150">
    <property type="term" value="F:DNA strand exchange activity"/>
    <property type="evidence" value="ECO:0007669"/>
    <property type="project" value="InterPro"/>
</dbReference>